<dbReference type="Proteomes" id="UP000191240">
    <property type="component" value="Unassembled WGS sequence"/>
</dbReference>
<dbReference type="EMBL" id="FQYW01000031">
    <property type="protein sequence ID" value="SHJ09367.1"/>
    <property type="molecule type" value="Genomic_DNA"/>
</dbReference>
<gene>
    <name evidence="1" type="ORF">SAMN02745671_02660</name>
</gene>
<reference evidence="1 2" key="1">
    <citation type="submission" date="2016-11" db="EMBL/GenBank/DDBJ databases">
        <authorList>
            <person name="Jaros S."/>
            <person name="Januszkiewicz K."/>
            <person name="Wedrychowicz H."/>
        </authorList>
    </citation>
    <scope>NUCLEOTIDE SEQUENCE [LARGE SCALE GENOMIC DNA]</scope>
    <source>
        <strain evidence="1 2">DSM 3074</strain>
    </source>
</reference>
<organism evidence="1 2">
    <name type="scientific">Anaerovibrio lipolyticus DSM 3074</name>
    <dbReference type="NCBI Taxonomy" id="1120997"/>
    <lineage>
        <taxon>Bacteria</taxon>
        <taxon>Bacillati</taxon>
        <taxon>Bacillota</taxon>
        <taxon>Negativicutes</taxon>
        <taxon>Selenomonadales</taxon>
        <taxon>Selenomonadaceae</taxon>
        <taxon>Anaerovibrio</taxon>
    </lineage>
</organism>
<dbReference type="AlphaFoldDB" id="A0A1M6GHC3"/>
<evidence type="ECO:0000313" key="1">
    <source>
        <dbReference type="EMBL" id="SHJ09367.1"/>
    </source>
</evidence>
<accession>A0A1M6GHC3</accession>
<protein>
    <submittedName>
        <fullName evidence="1">PcfJ-like protein</fullName>
    </submittedName>
</protein>
<proteinExistence type="predicted"/>
<name>A0A1M6GHC3_9FIRM</name>
<sequence>MYKNTHLVYDMLQAIRKLELYEGGGTMDQFYYIFDGKKWDWMESNEDWAKKDIEEYNFELVTSAMTDEDKALAASKQSEKNLLAYFDFEYSDVVHYLEWGSSLTDPRGKTNVVARWRLQLCREQKLAIIMADTFKVEITAHPWEVEDNSNQYKYILAEGIHFSFPLHRYKLFDKIYNQYTLRLDYGKWTYTAVPNKKSRVRSNNNYYNVKHDWTDKGFNFSLEIPPAVVMRAMTFLKDLATEEFGFSPTVPDNMPGNKLLKYFVQYPMDVNVGLYVDMLGYDFGCQVLRKNESNFDLVCDYLKLPKTKSLKKAYHANYAALAICYFLSKEVGIDDINIWQYFLTGQKLMDNDIDILGIDKTGKIYFRKKANEYSFSNRHWHSVWMLEKWGAKRTGEILSDVLLQSMDEYKYHCFLMLEFDYPDGNLPQELAQAIYRYGISKEAHDIGNRLREQNVKRIDKCSIIFDLTQKELAREEETPEGIFKVARTGRDLYDISEKLHNCVRIYVDKMLRKDCTIYCLQKEDKFLACIEVSNGAVVQASGMCNKKLSGYLLDTVISWSARNNLVYAVS</sequence>
<evidence type="ECO:0000313" key="2">
    <source>
        <dbReference type="Proteomes" id="UP000191240"/>
    </source>
</evidence>
<dbReference type="Pfam" id="PF14284">
    <property type="entry name" value="PcfJ"/>
    <property type="match status" value="1"/>
</dbReference>
<dbReference type="InterPro" id="IPR025586">
    <property type="entry name" value="PcfJ"/>
</dbReference>